<keyword evidence="4 10" id="KW-0812">Transmembrane</keyword>
<evidence type="ECO:0000256" key="6">
    <source>
        <dbReference type="ARBA" id="ARBA00022989"/>
    </source>
</evidence>
<evidence type="ECO:0000256" key="9">
    <source>
        <dbReference type="ARBA" id="ARBA00023160"/>
    </source>
</evidence>
<evidence type="ECO:0000256" key="4">
    <source>
        <dbReference type="ARBA" id="ARBA00022692"/>
    </source>
</evidence>
<sequence length="183" mass="21446">MFLNSISDFLLKDVENKLLFKNDYMLPSIIIGYILFATWIGPSLMNTRKPFSLRKVMMAYNFFEVGVNVYLFQWMFSALIKNRHAHCLPHDDPIYLSAYQGVPELQVRIGWEVENIGRNHNNTGKQGFNGSQFITSQDRHIRVSAFYMSTECDEHELFLHFALNKNFVFMQAVPEPLVRIGWR</sequence>
<evidence type="ECO:0000256" key="2">
    <source>
        <dbReference type="ARBA" id="ARBA00022516"/>
    </source>
</evidence>
<evidence type="ECO:0000256" key="7">
    <source>
        <dbReference type="ARBA" id="ARBA00023098"/>
    </source>
</evidence>
<accession>A0A4Y2VNP8</accession>
<comment type="subcellular location">
    <subcellularLocation>
        <location evidence="1">Membrane</location>
        <topology evidence="1">Multi-pass membrane protein</topology>
    </subcellularLocation>
</comment>
<dbReference type="AlphaFoldDB" id="A0A4Y2VNP8"/>
<evidence type="ECO:0000256" key="5">
    <source>
        <dbReference type="ARBA" id="ARBA00022832"/>
    </source>
</evidence>
<dbReference type="Pfam" id="PF01151">
    <property type="entry name" value="ELO"/>
    <property type="match status" value="1"/>
</dbReference>
<name>A0A4Y2VNP8_ARAVE</name>
<organism evidence="11 12">
    <name type="scientific">Araneus ventricosus</name>
    <name type="common">Orbweaver spider</name>
    <name type="synonym">Epeira ventricosa</name>
    <dbReference type="NCBI Taxonomy" id="182803"/>
    <lineage>
        <taxon>Eukaryota</taxon>
        <taxon>Metazoa</taxon>
        <taxon>Ecdysozoa</taxon>
        <taxon>Arthropoda</taxon>
        <taxon>Chelicerata</taxon>
        <taxon>Arachnida</taxon>
        <taxon>Araneae</taxon>
        <taxon>Araneomorphae</taxon>
        <taxon>Entelegynae</taxon>
        <taxon>Araneoidea</taxon>
        <taxon>Araneidae</taxon>
        <taxon>Araneus</taxon>
    </lineage>
</organism>
<dbReference type="InterPro" id="IPR002076">
    <property type="entry name" value="ELO_fam"/>
</dbReference>
<reference evidence="11 12" key="1">
    <citation type="journal article" date="2019" name="Sci. Rep.">
        <title>Orb-weaving spider Araneus ventricosus genome elucidates the spidroin gene catalogue.</title>
        <authorList>
            <person name="Kono N."/>
            <person name="Nakamura H."/>
            <person name="Ohtoshi R."/>
            <person name="Moran D.A.P."/>
            <person name="Shinohara A."/>
            <person name="Yoshida Y."/>
            <person name="Fujiwara M."/>
            <person name="Mori M."/>
            <person name="Tomita M."/>
            <person name="Arakawa K."/>
        </authorList>
    </citation>
    <scope>NUCLEOTIDE SEQUENCE [LARGE SCALE GENOMIC DNA]</scope>
</reference>
<evidence type="ECO:0000256" key="10">
    <source>
        <dbReference type="SAM" id="Phobius"/>
    </source>
</evidence>
<keyword evidence="8 10" id="KW-0472">Membrane</keyword>
<evidence type="ECO:0000256" key="1">
    <source>
        <dbReference type="ARBA" id="ARBA00004141"/>
    </source>
</evidence>
<feature type="transmembrane region" description="Helical" evidence="10">
    <location>
        <begin position="57"/>
        <end position="76"/>
    </location>
</feature>
<gene>
    <name evidence="11" type="ORF">AVEN_71774_1</name>
</gene>
<keyword evidence="9" id="KW-0275">Fatty acid biosynthesis</keyword>
<dbReference type="GO" id="GO:0006633">
    <property type="term" value="P:fatty acid biosynthetic process"/>
    <property type="evidence" value="ECO:0007669"/>
    <property type="project" value="UniProtKB-KW"/>
</dbReference>
<dbReference type="EMBL" id="BGPR01049955">
    <property type="protein sequence ID" value="GBO26955.1"/>
    <property type="molecule type" value="Genomic_DNA"/>
</dbReference>
<keyword evidence="6 10" id="KW-1133">Transmembrane helix</keyword>
<dbReference type="Proteomes" id="UP000499080">
    <property type="component" value="Unassembled WGS sequence"/>
</dbReference>
<keyword evidence="7" id="KW-0443">Lipid metabolism</keyword>
<keyword evidence="5" id="KW-0276">Fatty acid metabolism</keyword>
<evidence type="ECO:0000256" key="8">
    <source>
        <dbReference type="ARBA" id="ARBA00023136"/>
    </source>
</evidence>
<proteinExistence type="predicted"/>
<evidence type="ECO:0000313" key="11">
    <source>
        <dbReference type="EMBL" id="GBO26955.1"/>
    </source>
</evidence>
<evidence type="ECO:0000313" key="12">
    <source>
        <dbReference type="Proteomes" id="UP000499080"/>
    </source>
</evidence>
<keyword evidence="2" id="KW-0444">Lipid biosynthesis</keyword>
<evidence type="ECO:0000256" key="3">
    <source>
        <dbReference type="ARBA" id="ARBA00022679"/>
    </source>
</evidence>
<keyword evidence="12" id="KW-1185">Reference proteome</keyword>
<feature type="transmembrane region" description="Helical" evidence="10">
    <location>
        <begin position="24"/>
        <end position="45"/>
    </location>
</feature>
<dbReference type="OrthoDB" id="6417178at2759"/>
<protein>
    <submittedName>
        <fullName evidence="11">Uncharacterized protein</fullName>
    </submittedName>
</protein>
<keyword evidence="3" id="KW-0808">Transferase</keyword>
<dbReference type="GO" id="GO:0009922">
    <property type="term" value="F:fatty acid elongase activity"/>
    <property type="evidence" value="ECO:0007669"/>
    <property type="project" value="InterPro"/>
</dbReference>
<comment type="caution">
    <text evidence="11">The sequence shown here is derived from an EMBL/GenBank/DDBJ whole genome shotgun (WGS) entry which is preliminary data.</text>
</comment>
<dbReference type="GO" id="GO:0016020">
    <property type="term" value="C:membrane"/>
    <property type="evidence" value="ECO:0007669"/>
    <property type="project" value="UniProtKB-SubCell"/>
</dbReference>